<evidence type="ECO:0008006" key="3">
    <source>
        <dbReference type="Google" id="ProtNLM"/>
    </source>
</evidence>
<sequence length="155" mass="16797">MTVISDASPLVSLSRIEALELLPTIYGTVTLPDAVWNEVVVDAEKQPGAKAIRNASWIETQAVSNRDLVRALRQDLDGGEAEAIALAVESDSPLLIMDEQHGRARADHFEIPCIGVIGVFIEAKDNGHIQAVRPHLDALREEAGFHIGDPLYIIG</sequence>
<evidence type="ECO:0000313" key="2">
    <source>
        <dbReference type="Proteomes" id="UP001155144"/>
    </source>
</evidence>
<dbReference type="InterPro" id="IPR021799">
    <property type="entry name" value="PIN-like_prokaryotic"/>
</dbReference>
<dbReference type="Proteomes" id="UP001155144">
    <property type="component" value="Unassembled WGS sequence"/>
</dbReference>
<accession>A0A9X2V872</accession>
<dbReference type="EMBL" id="JANUBL010000018">
    <property type="protein sequence ID" value="MCS4123092.1"/>
    <property type="molecule type" value="Genomic_DNA"/>
</dbReference>
<dbReference type="AlphaFoldDB" id="A0A9X2V872"/>
<proteinExistence type="predicted"/>
<dbReference type="Pfam" id="PF11848">
    <property type="entry name" value="DUF3368"/>
    <property type="match status" value="1"/>
</dbReference>
<gene>
    <name evidence="1" type="ORF">GGP45_003463</name>
</gene>
<comment type="caution">
    <text evidence="1">The sequence shown here is derived from an EMBL/GenBank/DDBJ whole genome shotgun (WGS) entry which is preliminary data.</text>
</comment>
<organism evidence="1 2">
    <name type="scientific">Salinibacter ruber</name>
    <dbReference type="NCBI Taxonomy" id="146919"/>
    <lineage>
        <taxon>Bacteria</taxon>
        <taxon>Pseudomonadati</taxon>
        <taxon>Rhodothermota</taxon>
        <taxon>Rhodothermia</taxon>
        <taxon>Rhodothermales</taxon>
        <taxon>Salinibacteraceae</taxon>
        <taxon>Salinibacter</taxon>
    </lineage>
</organism>
<evidence type="ECO:0000313" key="1">
    <source>
        <dbReference type="EMBL" id="MCS4123092.1"/>
    </source>
</evidence>
<dbReference type="RefSeq" id="WP_251961497.1">
    <property type="nucleotide sequence ID" value="NZ_CALTSH010000018.1"/>
</dbReference>
<protein>
    <recommendedName>
        <fullName evidence="3">DUF3368 domain-containing protein</fullName>
    </recommendedName>
</protein>
<dbReference type="PANTHER" id="PTHR39550:SF1">
    <property type="entry name" value="SLL0658 PROTEIN"/>
    <property type="match status" value="1"/>
</dbReference>
<reference evidence="1" key="1">
    <citation type="submission" date="2022-08" db="EMBL/GenBank/DDBJ databases">
        <title>Genomic Encyclopedia of Type Strains, Phase V (KMG-V): Genome sequencing to study the core and pangenomes of soil and plant-associated prokaryotes.</title>
        <authorList>
            <person name="Whitman W."/>
        </authorList>
    </citation>
    <scope>NUCLEOTIDE SEQUENCE</scope>
    <source>
        <strain evidence="1">SP3026</strain>
    </source>
</reference>
<dbReference type="PANTHER" id="PTHR39550">
    <property type="entry name" value="SLL0658 PROTEIN"/>
    <property type="match status" value="1"/>
</dbReference>
<name>A0A9X2V872_9BACT</name>